<dbReference type="OrthoDB" id="9890280at2759"/>
<dbReference type="PANTHER" id="PTHR14773">
    <property type="entry name" value="WD REPEAT-CONTAINING PROTEIN 76"/>
    <property type="match status" value="1"/>
</dbReference>
<evidence type="ECO:0000256" key="5">
    <source>
        <dbReference type="ARBA" id="ARBA00023125"/>
    </source>
</evidence>
<evidence type="ECO:0000256" key="6">
    <source>
        <dbReference type="PROSITE-ProRule" id="PRU00221"/>
    </source>
</evidence>
<keyword evidence="5" id="KW-0238">DNA-binding</keyword>
<evidence type="ECO:0000256" key="2">
    <source>
        <dbReference type="ARBA" id="ARBA00022574"/>
    </source>
</evidence>
<dbReference type="GO" id="GO:0003677">
    <property type="term" value="F:DNA binding"/>
    <property type="evidence" value="ECO:0007669"/>
    <property type="project" value="UniProtKB-KW"/>
</dbReference>
<proteinExistence type="inferred from homology"/>
<sequence>MPPDSSSAEGIQDDIVVSPKRIPKFPAQSKPSHLDLGRLSMKDAYFGVSSDRKLIDTIVTMSEITPLSCFLLFPIKEDFFRLSVNKDVCSTKKKFAGDGSSDGPTILEKTPVKRVAERNLERTTLNNSMKREVDKNGTSYTTVMGISEIAPLGSLNLPSLRLRPENIARVVPGKIPNVCFFPTTYRLLVVAGNIFGNVGFWDVDSPAVEGNGIYLYRPHSDPVSGISIQPYSLSKVFTSCYNGFIRLLDVEKESFYLVYSSEDPIFSLSQCPHDAKSLYFGKGQGGLNVWDERAGKSSSSWMLHEQRINSIDFNPENNNLMATSSNDGTACIWDVRSINANKPKFLKIVSHERAVHSAYFSPSGNCLATSVVDKVGVLSGVDFADVAMIKHNNKTGRRISSFRAIWGWGDSNLFIGNLRKGVDVISTTQRRTVMTLESPKLIAIPCRFAIHQFRVGILAGATSVG</sequence>
<evidence type="ECO:0000256" key="3">
    <source>
        <dbReference type="ARBA" id="ARBA00022737"/>
    </source>
</evidence>
<accession>A0A9Q0H1N2</accession>
<dbReference type="InterPro" id="IPR019775">
    <property type="entry name" value="WD40_repeat_CS"/>
</dbReference>
<gene>
    <name evidence="7" type="ORF">NE237_024680</name>
</gene>
<dbReference type="Pfam" id="PF00400">
    <property type="entry name" value="WD40"/>
    <property type="match status" value="1"/>
</dbReference>
<dbReference type="SMART" id="SM00320">
    <property type="entry name" value="WD40"/>
    <property type="match status" value="4"/>
</dbReference>
<name>A0A9Q0H1N2_9MAGN</name>
<reference evidence="7" key="1">
    <citation type="journal article" date="2023" name="Plant J.">
        <title>The genome of the king protea, Protea cynaroides.</title>
        <authorList>
            <person name="Chang J."/>
            <person name="Duong T.A."/>
            <person name="Schoeman C."/>
            <person name="Ma X."/>
            <person name="Roodt D."/>
            <person name="Barker N."/>
            <person name="Li Z."/>
            <person name="Van de Peer Y."/>
            <person name="Mizrachi E."/>
        </authorList>
    </citation>
    <scope>NUCLEOTIDE SEQUENCE</scope>
    <source>
        <tissue evidence="7">Young leaves</tissue>
    </source>
</reference>
<evidence type="ECO:0000256" key="1">
    <source>
        <dbReference type="ARBA" id="ARBA00005434"/>
    </source>
</evidence>
<feature type="repeat" description="WD" evidence="6">
    <location>
        <begin position="301"/>
        <end position="337"/>
    </location>
</feature>
<comment type="similarity">
    <text evidence="1">Belongs to the WD repeat DDB2/WDR76 family.</text>
</comment>
<dbReference type="InterPro" id="IPR036322">
    <property type="entry name" value="WD40_repeat_dom_sf"/>
</dbReference>
<dbReference type="GO" id="GO:2000001">
    <property type="term" value="P:regulation of DNA damage checkpoint"/>
    <property type="evidence" value="ECO:0007669"/>
    <property type="project" value="TreeGrafter"/>
</dbReference>
<dbReference type="InterPro" id="IPR015943">
    <property type="entry name" value="WD40/YVTN_repeat-like_dom_sf"/>
</dbReference>
<evidence type="ECO:0000256" key="4">
    <source>
        <dbReference type="ARBA" id="ARBA00022763"/>
    </source>
</evidence>
<dbReference type="AlphaFoldDB" id="A0A9Q0H1N2"/>
<evidence type="ECO:0008006" key="9">
    <source>
        <dbReference type="Google" id="ProtNLM"/>
    </source>
</evidence>
<keyword evidence="4" id="KW-0227">DNA damage</keyword>
<dbReference type="InterPro" id="IPR001680">
    <property type="entry name" value="WD40_rpt"/>
</dbReference>
<evidence type="ECO:0000313" key="7">
    <source>
        <dbReference type="EMBL" id="KAJ4957569.1"/>
    </source>
</evidence>
<dbReference type="GO" id="GO:0005634">
    <property type="term" value="C:nucleus"/>
    <property type="evidence" value="ECO:0007669"/>
    <property type="project" value="TreeGrafter"/>
</dbReference>
<dbReference type="SUPFAM" id="SSF50978">
    <property type="entry name" value="WD40 repeat-like"/>
    <property type="match status" value="1"/>
</dbReference>
<dbReference type="GO" id="GO:0006974">
    <property type="term" value="P:DNA damage response"/>
    <property type="evidence" value="ECO:0007669"/>
    <property type="project" value="UniProtKB-KW"/>
</dbReference>
<dbReference type="EMBL" id="JAMYWD010000010">
    <property type="protein sequence ID" value="KAJ4957569.1"/>
    <property type="molecule type" value="Genomic_DNA"/>
</dbReference>
<protein>
    <recommendedName>
        <fullName evidence="9">WD repeat-containing protein 76</fullName>
    </recommendedName>
</protein>
<dbReference type="PROSITE" id="PS00678">
    <property type="entry name" value="WD_REPEATS_1"/>
    <property type="match status" value="1"/>
</dbReference>
<dbReference type="PROSITE" id="PS50294">
    <property type="entry name" value="WD_REPEATS_REGION"/>
    <property type="match status" value="1"/>
</dbReference>
<evidence type="ECO:0000313" key="8">
    <source>
        <dbReference type="Proteomes" id="UP001141806"/>
    </source>
</evidence>
<comment type="caution">
    <text evidence="7">The sequence shown here is derived from an EMBL/GenBank/DDBJ whole genome shotgun (WGS) entry which is preliminary data.</text>
</comment>
<dbReference type="InterPro" id="IPR050853">
    <property type="entry name" value="WD_repeat_DNA-damage-binding"/>
</dbReference>
<keyword evidence="8" id="KW-1185">Reference proteome</keyword>
<dbReference type="PROSITE" id="PS50082">
    <property type="entry name" value="WD_REPEATS_2"/>
    <property type="match status" value="1"/>
</dbReference>
<dbReference type="Gene3D" id="2.130.10.10">
    <property type="entry name" value="YVTN repeat-like/Quinoprotein amine dehydrogenase"/>
    <property type="match status" value="1"/>
</dbReference>
<keyword evidence="2 6" id="KW-0853">WD repeat</keyword>
<keyword evidence="3" id="KW-0677">Repeat</keyword>
<organism evidence="7 8">
    <name type="scientific">Protea cynaroides</name>
    <dbReference type="NCBI Taxonomy" id="273540"/>
    <lineage>
        <taxon>Eukaryota</taxon>
        <taxon>Viridiplantae</taxon>
        <taxon>Streptophyta</taxon>
        <taxon>Embryophyta</taxon>
        <taxon>Tracheophyta</taxon>
        <taxon>Spermatophyta</taxon>
        <taxon>Magnoliopsida</taxon>
        <taxon>Proteales</taxon>
        <taxon>Proteaceae</taxon>
        <taxon>Protea</taxon>
    </lineage>
</organism>
<dbReference type="PANTHER" id="PTHR14773:SF0">
    <property type="entry name" value="WD REPEAT-CONTAINING PROTEIN 76"/>
    <property type="match status" value="1"/>
</dbReference>
<dbReference type="Proteomes" id="UP001141806">
    <property type="component" value="Unassembled WGS sequence"/>
</dbReference>